<dbReference type="SMART" id="SM00220">
    <property type="entry name" value="S_TKc"/>
    <property type="match status" value="1"/>
</dbReference>
<keyword evidence="7" id="KW-0808">Transferase</keyword>
<keyword evidence="5" id="KW-0723">Serine/threonine-protein kinase</keyword>
<evidence type="ECO:0000256" key="11">
    <source>
        <dbReference type="ARBA" id="ARBA00023016"/>
    </source>
</evidence>
<dbReference type="GO" id="GO:0005901">
    <property type="term" value="C:caveola"/>
    <property type="evidence" value="ECO:0007669"/>
    <property type="project" value="UniProtKB-SubCell"/>
</dbReference>
<evidence type="ECO:0000256" key="9">
    <source>
        <dbReference type="ARBA" id="ARBA00022777"/>
    </source>
</evidence>
<sequence>MSSPPPARRGFYRQEVTKTAWEVRAVYQDLQPVGSGAYGAVCSAVDSRTGAKVAIKKLYRPFQSELFAKRAYRELRLLKHMRHENVIGLLDVFTPDETLDDFTDFYLVMPFMGTDLGKLMKHEKLSEDRIQFLVYQMLKGLKYIHAAGVIHRDLKPGNLAVNEDCELKILDFGLARQADSEMTGYVVTRWYRAPEVILNWMHYTQTGEKPRDSGPLLHQPPCFFTGSPMVAVLPGGCRAGMGARRGRGGLDALCPCPLSRCVCVSLPPTLPGPQSPDVGASVSVDIWSVGCIMAEMITGKTLFKGNDHLDQLKEIMKVTGTPPADFVQRLQSVEAKNYMKGLPELEKKDFASILTNASPLAVSLLERMLVLDAERRVTAAEALAHPYFESLQDAEDEPKAQKYDESFDDVDRTLDEWKRVTYKEVLSFKPPRQLGAKVSKETAL</sequence>
<feature type="binding site" evidence="14">
    <location>
        <position position="57"/>
    </location>
    <ligand>
        <name>ATP</name>
        <dbReference type="ChEBI" id="CHEBI:30616"/>
    </ligand>
</feature>
<evidence type="ECO:0000256" key="1">
    <source>
        <dbReference type="ARBA" id="ARBA00001946"/>
    </source>
</evidence>
<dbReference type="PROSITE" id="PS00107">
    <property type="entry name" value="PROTEIN_KINASE_ATP"/>
    <property type="match status" value="1"/>
</dbReference>
<protein>
    <recommendedName>
        <fullName evidence="4">mitogen-activated protein kinase</fullName>
        <ecNumber evidence="4">2.7.11.24</ecNumber>
    </recommendedName>
</protein>
<dbReference type="GO" id="GO:0060341">
    <property type="term" value="P:regulation of cellular localization"/>
    <property type="evidence" value="ECO:0007669"/>
    <property type="project" value="UniProtKB-ARBA"/>
</dbReference>
<dbReference type="Pfam" id="PF00069">
    <property type="entry name" value="Pkinase"/>
    <property type="match status" value="2"/>
</dbReference>
<dbReference type="FunFam" id="1.10.510.10:FF:000691">
    <property type="entry name" value="Mitogen-activated protein kinase"/>
    <property type="match status" value="1"/>
</dbReference>
<dbReference type="PROSITE" id="PS50011">
    <property type="entry name" value="PROTEIN_KINASE_DOM"/>
    <property type="match status" value="1"/>
</dbReference>
<comment type="cofactor">
    <cofactor evidence="1">
        <name>Mg(2+)</name>
        <dbReference type="ChEBI" id="CHEBI:18420"/>
    </cofactor>
</comment>
<reference evidence="16" key="2">
    <citation type="submission" date="2025-08" db="UniProtKB">
        <authorList>
            <consortium name="Ensembl"/>
        </authorList>
    </citation>
    <scope>IDENTIFICATION</scope>
</reference>
<dbReference type="Ensembl" id="ENSEAST00005068544.1">
    <property type="protein sequence ID" value="ENSEASP00005062229.1"/>
    <property type="gene ID" value="ENSEASG00005021298.2"/>
</dbReference>
<dbReference type="GeneTree" id="ENSGT00940000156189"/>
<evidence type="ECO:0000256" key="4">
    <source>
        <dbReference type="ARBA" id="ARBA00012411"/>
    </source>
</evidence>
<comment type="catalytic activity">
    <reaction evidence="12">
        <text>L-threonyl-[protein] + ATP = O-phospho-L-threonyl-[protein] + ADP + H(+)</text>
        <dbReference type="Rhea" id="RHEA:46608"/>
        <dbReference type="Rhea" id="RHEA-COMP:11060"/>
        <dbReference type="Rhea" id="RHEA-COMP:11605"/>
        <dbReference type="ChEBI" id="CHEBI:15378"/>
        <dbReference type="ChEBI" id="CHEBI:30013"/>
        <dbReference type="ChEBI" id="CHEBI:30616"/>
        <dbReference type="ChEBI" id="CHEBI:61977"/>
        <dbReference type="ChEBI" id="CHEBI:456216"/>
        <dbReference type="EC" id="2.7.11.24"/>
    </reaction>
</comment>
<evidence type="ECO:0000256" key="7">
    <source>
        <dbReference type="ARBA" id="ARBA00022679"/>
    </source>
</evidence>
<gene>
    <name evidence="16" type="primary">MAPK12</name>
</gene>
<keyword evidence="11" id="KW-0346">Stress response</keyword>
<organism evidence="16 17">
    <name type="scientific">Equus asinus</name>
    <name type="common">Donkey</name>
    <name type="synonym">Equus africanus asinus</name>
    <dbReference type="NCBI Taxonomy" id="9793"/>
    <lineage>
        <taxon>Eukaryota</taxon>
        <taxon>Metazoa</taxon>
        <taxon>Chordata</taxon>
        <taxon>Craniata</taxon>
        <taxon>Vertebrata</taxon>
        <taxon>Euteleostomi</taxon>
        <taxon>Mammalia</taxon>
        <taxon>Eutheria</taxon>
        <taxon>Laurasiatheria</taxon>
        <taxon>Perissodactyla</taxon>
        <taxon>Equidae</taxon>
        <taxon>Equus</taxon>
    </lineage>
</organism>
<dbReference type="PANTHER" id="PTHR24055">
    <property type="entry name" value="MITOGEN-ACTIVATED PROTEIN KINASE"/>
    <property type="match status" value="1"/>
</dbReference>
<evidence type="ECO:0000256" key="5">
    <source>
        <dbReference type="ARBA" id="ARBA00022527"/>
    </source>
</evidence>
<reference evidence="16" key="3">
    <citation type="submission" date="2025-09" db="UniProtKB">
        <authorList>
            <consortium name="Ensembl"/>
        </authorList>
    </citation>
    <scope>IDENTIFICATION</scope>
</reference>
<dbReference type="FunFam" id="3.30.200.20:FF:000769">
    <property type="entry name" value="Mitogen-activated protein kinase 14"/>
    <property type="match status" value="1"/>
</dbReference>
<keyword evidence="6" id="KW-0597">Phosphoprotein</keyword>
<evidence type="ECO:0000256" key="13">
    <source>
        <dbReference type="ARBA" id="ARBA00048312"/>
    </source>
</evidence>
<dbReference type="InterPro" id="IPR011009">
    <property type="entry name" value="Kinase-like_dom_sf"/>
</dbReference>
<evidence type="ECO:0000256" key="3">
    <source>
        <dbReference type="ARBA" id="ARBA00008832"/>
    </source>
</evidence>
<dbReference type="InterPro" id="IPR003527">
    <property type="entry name" value="MAP_kinase_CS"/>
</dbReference>
<dbReference type="InterPro" id="IPR050117">
    <property type="entry name" value="MAPK"/>
</dbReference>
<evidence type="ECO:0000256" key="12">
    <source>
        <dbReference type="ARBA" id="ARBA00047592"/>
    </source>
</evidence>
<keyword evidence="8 14" id="KW-0547">Nucleotide-binding</keyword>
<feature type="domain" description="Protein kinase" evidence="15">
    <location>
        <begin position="27"/>
        <end position="388"/>
    </location>
</feature>
<dbReference type="Gene3D" id="3.30.200.20">
    <property type="entry name" value="Phosphorylase Kinase, domain 1"/>
    <property type="match status" value="2"/>
</dbReference>
<comment type="similarity">
    <text evidence="3">Belongs to the protein kinase superfamily. CMGC Ser/Thr protein kinase family. MAP kinase subfamily.</text>
</comment>
<dbReference type="FunFam" id="1.10.510.10:FF:000624">
    <property type="entry name" value="Mitogen-activated protein kinase"/>
    <property type="match status" value="1"/>
</dbReference>
<comment type="subcellular location">
    <subcellularLocation>
        <location evidence="2">Membrane</location>
        <location evidence="2">Caveola</location>
    </subcellularLocation>
</comment>
<accession>A0A9L0KA39</accession>
<name>A0A9L0KA39_EQUAS</name>
<evidence type="ECO:0000259" key="15">
    <source>
        <dbReference type="PROSITE" id="PS50011"/>
    </source>
</evidence>
<dbReference type="Proteomes" id="UP000694387">
    <property type="component" value="Chromosome 2"/>
</dbReference>
<evidence type="ECO:0000256" key="2">
    <source>
        <dbReference type="ARBA" id="ARBA00004345"/>
    </source>
</evidence>
<dbReference type="GO" id="GO:0045445">
    <property type="term" value="P:myoblast differentiation"/>
    <property type="evidence" value="ECO:0007669"/>
    <property type="project" value="Ensembl"/>
</dbReference>
<dbReference type="SUPFAM" id="SSF56112">
    <property type="entry name" value="Protein kinase-like (PK-like)"/>
    <property type="match status" value="2"/>
</dbReference>
<dbReference type="GO" id="GO:0005524">
    <property type="term" value="F:ATP binding"/>
    <property type="evidence" value="ECO:0007669"/>
    <property type="project" value="UniProtKB-UniRule"/>
</dbReference>
<keyword evidence="10 14" id="KW-0067">ATP-binding</keyword>
<dbReference type="EC" id="2.7.11.24" evidence="4"/>
<evidence type="ECO:0000313" key="16">
    <source>
        <dbReference type="Ensembl" id="ENSEASP00005062229.1"/>
    </source>
</evidence>
<dbReference type="AlphaFoldDB" id="A0A9L0KA39"/>
<dbReference type="PROSITE" id="PS01351">
    <property type="entry name" value="MAPK"/>
    <property type="match status" value="1"/>
</dbReference>
<evidence type="ECO:0000256" key="6">
    <source>
        <dbReference type="ARBA" id="ARBA00022553"/>
    </source>
</evidence>
<evidence type="ECO:0000256" key="10">
    <source>
        <dbReference type="ARBA" id="ARBA00022840"/>
    </source>
</evidence>
<dbReference type="Gene3D" id="1.10.510.10">
    <property type="entry name" value="Transferase(Phosphotransferase) domain 1"/>
    <property type="match status" value="2"/>
</dbReference>
<dbReference type="GO" id="GO:0004707">
    <property type="term" value="F:MAP kinase activity"/>
    <property type="evidence" value="ECO:0007669"/>
    <property type="project" value="UniProtKB-EC"/>
</dbReference>
<dbReference type="GO" id="GO:0000287">
    <property type="term" value="F:magnesium ion binding"/>
    <property type="evidence" value="ECO:0007669"/>
    <property type="project" value="Ensembl"/>
</dbReference>
<keyword evidence="9" id="KW-0418">Kinase</keyword>
<dbReference type="InterPro" id="IPR000719">
    <property type="entry name" value="Prot_kinase_dom"/>
</dbReference>
<proteinExistence type="inferred from homology"/>
<evidence type="ECO:0000313" key="17">
    <source>
        <dbReference type="Proteomes" id="UP000694387"/>
    </source>
</evidence>
<evidence type="ECO:0000256" key="8">
    <source>
        <dbReference type="ARBA" id="ARBA00022741"/>
    </source>
</evidence>
<dbReference type="InterPro" id="IPR017441">
    <property type="entry name" value="Protein_kinase_ATP_BS"/>
</dbReference>
<keyword evidence="17" id="KW-1185">Reference proteome</keyword>
<reference evidence="16 17" key="1">
    <citation type="journal article" date="2020" name="Nat. Commun.">
        <title>Donkey genomes provide new insights into domestication and selection for coat color.</title>
        <authorList>
            <person name="Wang"/>
            <person name="C."/>
            <person name="Li"/>
            <person name="H."/>
            <person name="Guo"/>
            <person name="Y."/>
            <person name="Huang"/>
            <person name="J."/>
            <person name="Sun"/>
            <person name="Y."/>
            <person name="Min"/>
            <person name="J."/>
            <person name="Wang"/>
            <person name="J."/>
            <person name="Fang"/>
            <person name="X."/>
            <person name="Zhao"/>
            <person name="Z."/>
            <person name="Wang"/>
            <person name="S."/>
            <person name="Zhang"/>
            <person name="Y."/>
            <person name="Liu"/>
            <person name="Q."/>
            <person name="Jiang"/>
            <person name="Q."/>
            <person name="Wang"/>
            <person name="X."/>
            <person name="Guo"/>
            <person name="Y."/>
            <person name="Yang"/>
            <person name="C."/>
            <person name="Wang"/>
            <person name="Y."/>
            <person name="Tian"/>
            <person name="F."/>
            <person name="Zhuang"/>
            <person name="G."/>
            <person name="Fan"/>
            <person name="Y."/>
            <person name="Gao"/>
            <person name="Q."/>
            <person name="Li"/>
            <person name="Y."/>
            <person name="Ju"/>
            <person name="Z."/>
            <person name="Li"/>
            <person name="J."/>
            <person name="Li"/>
            <person name="R."/>
            <person name="Hou"/>
            <person name="M."/>
            <person name="Yang"/>
            <person name="G."/>
            <person name="Liu"/>
            <person name="G."/>
            <person name="Liu"/>
            <person name="W."/>
            <person name="Guo"/>
            <person name="J."/>
            <person name="Pan"/>
            <person name="S."/>
            <person name="Fan"/>
            <person name="G."/>
            <person name="Zhang"/>
            <person name="W."/>
            <person name="Zhang"/>
            <person name="R."/>
            <person name="Yu"/>
            <person name="J."/>
            <person name="Zhang"/>
            <person name="X."/>
            <person name="Yin"/>
            <person name="Q."/>
            <person name="Ji"/>
            <person name="C."/>
            <person name="Jin"/>
            <person name="Y."/>
            <person name="Yue"/>
            <person name="G."/>
            <person name="Liu"/>
            <person name="M."/>
            <person name="Xu"/>
            <person name="J."/>
            <person name="Liu"/>
            <person name="S."/>
            <person name="Jordana"/>
            <person name="J."/>
            <person name="Noce"/>
            <person name="A."/>
            <person name="Amills"/>
            <person name="M."/>
            <person name="Wu"/>
            <person name="D.D."/>
            <person name="Li"/>
            <person name="S."/>
            <person name="Zhou"/>
            <person name="X. and Zhong"/>
            <person name="J."/>
        </authorList>
    </citation>
    <scope>NUCLEOTIDE SEQUENCE [LARGE SCALE GENOMIC DNA]</scope>
</reference>
<evidence type="ECO:0000256" key="14">
    <source>
        <dbReference type="PROSITE-ProRule" id="PRU10141"/>
    </source>
</evidence>
<comment type="catalytic activity">
    <reaction evidence="13">
        <text>L-seryl-[protein] + ATP = O-phospho-L-seryl-[protein] + ADP + H(+)</text>
        <dbReference type="Rhea" id="RHEA:17989"/>
        <dbReference type="Rhea" id="RHEA-COMP:9863"/>
        <dbReference type="Rhea" id="RHEA-COMP:11604"/>
        <dbReference type="ChEBI" id="CHEBI:15378"/>
        <dbReference type="ChEBI" id="CHEBI:29999"/>
        <dbReference type="ChEBI" id="CHEBI:30616"/>
        <dbReference type="ChEBI" id="CHEBI:83421"/>
        <dbReference type="ChEBI" id="CHEBI:456216"/>
        <dbReference type="EC" id="2.7.11.24"/>
    </reaction>
</comment>